<dbReference type="Pfam" id="PF13489">
    <property type="entry name" value="Methyltransf_23"/>
    <property type="match status" value="1"/>
</dbReference>
<dbReference type="Gene3D" id="3.40.50.150">
    <property type="entry name" value="Vaccinia Virus protein VP39"/>
    <property type="match status" value="1"/>
</dbReference>
<evidence type="ECO:0000256" key="4">
    <source>
        <dbReference type="ARBA" id="ARBA00022691"/>
    </source>
</evidence>
<dbReference type="HOGENOM" id="CLU_042432_2_1_1"/>
<reference evidence="5 6" key="1">
    <citation type="journal article" date="2011" name="Science">
        <title>The ecoresponsive genome of Daphnia pulex.</title>
        <authorList>
            <person name="Colbourne J.K."/>
            <person name="Pfrender M.E."/>
            <person name="Gilbert D."/>
            <person name="Thomas W.K."/>
            <person name="Tucker A."/>
            <person name="Oakley T.H."/>
            <person name="Tokishita S."/>
            <person name="Aerts A."/>
            <person name="Arnold G.J."/>
            <person name="Basu M.K."/>
            <person name="Bauer D.J."/>
            <person name="Caceres C.E."/>
            <person name="Carmel L."/>
            <person name="Casola C."/>
            <person name="Choi J.H."/>
            <person name="Detter J.C."/>
            <person name="Dong Q."/>
            <person name="Dusheyko S."/>
            <person name="Eads B.D."/>
            <person name="Frohlich T."/>
            <person name="Geiler-Samerotte K.A."/>
            <person name="Gerlach D."/>
            <person name="Hatcher P."/>
            <person name="Jogdeo S."/>
            <person name="Krijgsveld J."/>
            <person name="Kriventseva E.V."/>
            <person name="Kultz D."/>
            <person name="Laforsch C."/>
            <person name="Lindquist E."/>
            <person name="Lopez J."/>
            <person name="Manak J.R."/>
            <person name="Muller J."/>
            <person name="Pangilinan J."/>
            <person name="Patwardhan R.P."/>
            <person name="Pitluck S."/>
            <person name="Pritham E.J."/>
            <person name="Rechtsteiner A."/>
            <person name="Rho M."/>
            <person name="Rogozin I.B."/>
            <person name="Sakarya O."/>
            <person name="Salamov A."/>
            <person name="Schaack S."/>
            <person name="Shapiro H."/>
            <person name="Shiga Y."/>
            <person name="Skalitzky C."/>
            <person name="Smith Z."/>
            <person name="Souvorov A."/>
            <person name="Sung W."/>
            <person name="Tang Z."/>
            <person name="Tsuchiya D."/>
            <person name="Tu H."/>
            <person name="Vos H."/>
            <person name="Wang M."/>
            <person name="Wolf Y.I."/>
            <person name="Yamagata H."/>
            <person name="Yamada T."/>
            <person name="Ye Y."/>
            <person name="Shaw J.R."/>
            <person name="Andrews J."/>
            <person name="Crease T.J."/>
            <person name="Tang H."/>
            <person name="Lucas S.M."/>
            <person name="Robertson H.M."/>
            <person name="Bork P."/>
            <person name="Koonin E.V."/>
            <person name="Zdobnov E.M."/>
            <person name="Grigoriev I.V."/>
            <person name="Lynch M."/>
            <person name="Boore J.L."/>
        </authorList>
    </citation>
    <scope>NUCLEOTIDE SEQUENCE [LARGE SCALE GENOMIC DNA]</scope>
</reference>
<dbReference type="EMBL" id="GL737060">
    <property type="protein sequence ID" value="EFX60137.1"/>
    <property type="molecule type" value="Genomic_DNA"/>
</dbReference>
<dbReference type="GO" id="GO:0006744">
    <property type="term" value="P:ubiquinone biosynthetic process"/>
    <property type="evidence" value="ECO:0000318"/>
    <property type="project" value="GO_Central"/>
</dbReference>
<dbReference type="PhylomeDB" id="E9I793"/>
<dbReference type="InParanoid" id="E9I793"/>
<dbReference type="Proteomes" id="UP000000305">
    <property type="component" value="Unassembled WGS sequence"/>
</dbReference>
<dbReference type="KEGG" id="dpx:DAPPUDRAFT_125375"/>
<sequence length="216" mass="23970">MRRYLSTTVNAGEVSKFTRAAKDWWKPQSNTGVGLLHQLNPIRVRYIREQVIQNFHLPIESDSAWPLKGKQVLDVGCGGGILSESLARLGATMTSVDPGAANIEAAKQHALTDDETAEINYLCATAEDLCKQEKTFDIVCALEVVEHVDDVPKFIHQLTQLVKPNGLLFMSTINRSALAYLTTIVAVEQILQLVPNGTHDWNKYIQPQELTGMLTQ</sequence>
<evidence type="ECO:0000256" key="2">
    <source>
        <dbReference type="ARBA" id="ARBA00022679"/>
    </source>
</evidence>
<dbReference type="AlphaFoldDB" id="E9I793"/>
<dbReference type="NCBIfam" id="TIGR01983">
    <property type="entry name" value="UbiG"/>
    <property type="match status" value="1"/>
</dbReference>
<dbReference type="GO" id="GO:0061542">
    <property type="term" value="F:3-demethylubiquinol 3-O-methyltransferase activity"/>
    <property type="evidence" value="ECO:0007669"/>
    <property type="project" value="InterPro"/>
</dbReference>
<dbReference type="STRING" id="6669.E9I793"/>
<evidence type="ECO:0000256" key="1">
    <source>
        <dbReference type="ARBA" id="ARBA00022603"/>
    </source>
</evidence>
<dbReference type="GO" id="GO:0005739">
    <property type="term" value="C:mitochondrion"/>
    <property type="evidence" value="ECO:0000318"/>
    <property type="project" value="GO_Central"/>
</dbReference>
<dbReference type="OMA" id="HWEKMIS"/>
<keyword evidence="1" id="KW-0489">Methyltransferase</keyword>
<proteinExistence type="predicted"/>
<evidence type="ECO:0000256" key="3">
    <source>
        <dbReference type="ARBA" id="ARBA00022688"/>
    </source>
</evidence>
<accession>E9I793</accession>
<keyword evidence="6" id="KW-1185">Reference proteome</keyword>
<organism evidence="5 6">
    <name type="scientific">Daphnia pulex</name>
    <name type="common">Water flea</name>
    <dbReference type="NCBI Taxonomy" id="6669"/>
    <lineage>
        <taxon>Eukaryota</taxon>
        <taxon>Metazoa</taxon>
        <taxon>Ecdysozoa</taxon>
        <taxon>Arthropoda</taxon>
        <taxon>Crustacea</taxon>
        <taxon>Branchiopoda</taxon>
        <taxon>Diplostraca</taxon>
        <taxon>Cladocera</taxon>
        <taxon>Anomopoda</taxon>
        <taxon>Daphniidae</taxon>
        <taxon>Daphnia</taxon>
    </lineage>
</organism>
<evidence type="ECO:0000313" key="5">
    <source>
        <dbReference type="EMBL" id="EFX60137.1"/>
    </source>
</evidence>
<dbReference type="GO" id="GO:0032259">
    <property type="term" value="P:methylation"/>
    <property type="evidence" value="ECO:0007669"/>
    <property type="project" value="UniProtKB-KW"/>
</dbReference>
<dbReference type="PANTHER" id="PTHR43464">
    <property type="entry name" value="METHYLTRANSFERASE"/>
    <property type="match status" value="1"/>
</dbReference>
<evidence type="ECO:0000313" key="6">
    <source>
        <dbReference type="Proteomes" id="UP000000305"/>
    </source>
</evidence>
<dbReference type="OrthoDB" id="6815431at2759"/>
<dbReference type="eggNOG" id="KOG1270">
    <property type="taxonomic scope" value="Eukaryota"/>
</dbReference>
<keyword evidence="3" id="KW-0831">Ubiquinone biosynthesis</keyword>
<dbReference type="InterPro" id="IPR029063">
    <property type="entry name" value="SAM-dependent_MTases_sf"/>
</dbReference>
<dbReference type="SUPFAM" id="SSF53335">
    <property type="entry name" value="S-adenosyl-L-methionine-dependent methyltransferases"/>
    <property type="match status" value="1"/>
</dbReference>
<protein>
    <recommendedName>
        <fullName evidence="7">Methyltransferase type 11 domain-containing protein</fullName>
    </recommendedName>
</protein>
<evidence type="ECO:0008006" key="7">
    <source>
        <dbReference type="Google" id="ProtNLM"/>
    </source>
</evidence>
<gene>
    <name evidence="5" type="ORF">DAPPUDRAFT_125375</name>
</gene>
<dbReference type="CDD" id="cd02440">
    <property type="entry name" value="AdoMet_MTases"/>
    <property type="match status" value="1"/>
</dbReference>
<feature type="non-terminal residue" evidence="5">
    <location>
        <position position="216"/>
    </location>
</feature>
<dbReference type="GO" id="GO:0010420">
    <property type="term" value="F:polyprenyldihydroxybenzoate methyltransferase activity"/>
    <property type="evidence" value="ECO:0000318"/>
    <property type="project" value="GO_Central"/>
</dbReference>
<name>E9I793_DAPPU</name>
<keyword evidence="2" id="KW-0808">Transferase</keyword>
<dbReference type="PANTHER" id="PTHR43464:SF19">
    <property type="entry name" value="UBIQUINONE BIOSYNTHESIS O-METHYLTRANSFERASE, MITOCHONDRIAL"/>
    <property type="match status" value="1"/>
</dbReference>
<keyword evidence="4" id="KW-0949">S-adenosyl-L-methionine</keyword>
<dbReference type="InterPro" id="IPR010233">
    <property type="entry name" value="UbiG_MeTrfase"/>
</dbReference>